<evidence type="ECO:0000313" key="2">
    <source>
        <dbReference type="Proteomes" id="UP000330807"/>
    </source>
</evidence>
<dbReference type="AlphaFoldDB" id="A0A5K1IYV8"/>
<protein>
    <submittedName>
        <fullName evidence="1">Uncharacterized protein</fullName>
    </submittedName>
</protein>
<dbReference type="Proteomes" id="UP000330807">
    <property type="component" value="Unassembled WGS sequence"/>
</dbReference>
<dbReference type="EMBL" id="CABWIH010000033">
    <property type="protein sequence ID" value="VWL94144.1"/>
    <property type="molecule type" value="Genomic_DNA"/>
</dbReference>
<evidence type="ECO:0000313" key="1">
    <source>
        <dbReference type="EMBL" id="VWL94144.1"/>
    </source>
</evidence>
<reference evidence="1 2" key="1">
    <citation type="submission" date="2019-10" db="EMBL/GenBank/DDBJ databases">
        <authorList>
            <person name="Wolf R A."/>
        </authorList>
    </citation>
    <scope>NUCLEOTIDE SEQUENCE [LARGE SCALE GENOMIC DNA]</scope>
    <source>
        <strain evidence="1">Collinsella_aerofaciens_AK_138A</strain>
    </source>
</reference>
<dbReference type="RefSeq" id="WP_156063305.1">
    <property type="nucleotide sequence ID" value="NZ_CABWIH010000033.1"/>
</dbReference>
<name>A0A5K1IYV8_9ACTN</name>
<gene>
    <name evidence="1" type="ORF">LMKDKBCB_01665</name>
</gene>
<proteinExistence type="predicted"/>
<sequence>MQSKHSQPCGLGDIAVSELVLQLDAAAAEERYSVFWCNVGDAGKHAVANFMTDVCQTGKVVALTQLADNRVFLMVKAGVQTGDLNASLYQEQVVPIKTHWNELDDYVALRLLFNSCSQFEGIEDEVPNDTGHLYVISAKSARRDAIESDGRGPAKIETVEIVIDEDCTFDLKIRTFTKRRVLIGGRAQGDEKELEKIKSQVGCGLSPVATMVLAHEQKDEYILRRAKGDKPSKRRDLTFSAQADKVAYTKKGILYRELQILERRYSDFARVTLMEYPRKSFYEVLKGDEYARVVAERMAGQRIVVSFARNGLAEVARRLANRLNDSSWGVRASYGGRTVDSRALNLVVVPNEVAEDDGYALHVGVVEQHVTPDVCEPLFKVATKQKDRNAQEAILGAMLKELLVKQDVVDERVAAFDLDALDIESVTVCGLVDVPHKAKDKIELDSRIATLAIGADGEMRYASHSAEDGPEDEMELDLLTADGKLDKGAYVFDVHANGRSMLARVRDTGLTTFSNNFMALVGEHQLAGKAGRKKEIFESYNSPYYGIGTFERAGRTCYFVGVNNGTQEDMATAIHVRSIEMLGGDDLSELLVQLANIGLSRYKAPSVWPIPVKYLNECAAREGAVGDGGGGK</sequence>
<accession>A0A5K1IYV8</accession>
<organism evidence="1 2">
    <name type="scientific">Collinsella aerofaciens</name>
    <dbReference type="NCBI Taxonomy" id="74426"/>
    <lineage>
        <taxon>Bacteria</taxon>
        <taxon>Bacillati</taxon>
        <taxon>Actinomycetota</taxon>
        <taxon>Coriobacteriia</taxon>
        <taxon>Coriobacteriales</taxon>
        <taxon>Coriobacteriaceae</taxon>
        <taxon>Collinsella</taxon>
    </lineage>
</organism>